<feature type="compositionally biased region" description="Polar residues" evidence="5">
    <location>
        <begin position="1"/>
        <end position="11"/>
    </location>
</feature>
<keyword evidence="3" id="KW-0862">Zinc</keyword>
<feature type="region of interest" description="Disordered" evidence="5">
    <location>
        <begin position="264"/>
        <end position="300"/>
    </location>
</feature>
<dbReference type="InterPro" id="IPR013083">
    <property type="entry name" value="Znf_RING/FYVE/PHD"/>
</dbReference>
<keyword evidence="2 4" id="KW-0863">Zinc-finger</keyword>
<name>A0ABR2Y6V9_9PEZI</name>
<organism evidence="7 8">
    <name type="scientific">Seiridium cardinale</name>
    <dbReference type="NCBI Taxonomy" id="138064"/>
    <lineage>
        <taxon>Eukaryota</taxon>
        <taxon>Fungi</taxon>
        <taxon>Dikarya</taxon>
        <taxon>Ascomycota</taxon>
        <taxon>Pezizomycotina</taxon>
        <taxon>Sordariomycetes</taxon>
        <taxon>Xylariomycetidae</taxon>
        <taxon>Amphisphaeriales</taxon>
        <taxon>Sporocadaceae</taxon>
        <taxon>Seiridium</taxon>
    </lineage>
</organism>
<dbReference type="SMART" id="SM00064">
    <property type="entry name" value="FYVE"/>
    <property type="match status" value="1"/>
</dbReference>
<proteinExistence type="predicted"/>
<keyword evidence="1" id="KW-0479">Metal-binding</keyword>
<dbReference type="InterPro" id="IPR017455">
    <property type="entry name" value="Znf_FYVE-rel"/>
</dbReference>
<dbReference type="PROSITE" id="PS50178">
    <property type="entry name" value="ZF_FYVE"/>
    <property type="match status" value="1"/>
</dbReference>
<feature type="region of interest" description="Disordered" evidence="5">
    <location>
        <begin position="1"/>
        <end position="128"/>
    </location>
</feature>
<protein>
    <recommendedName>
        <fullName evidence="6">FYVE-type domain-containing protein</fullName>
    </recommendedName>
</protein>
<evidence type="ECO:0000256" key="3">
    <source>
        <dbReference type="ARBA" id="ARBA00022833"/>
    </source>
</evidence>
<evidence type="ECO:0000256" key="1">
    <source>
        <dbReference type="ARBA" id="ARBA00022723"/>
    </source>
</evidence>
<feature type="compositionally biased region" description="Polar residues" evidence="5">
    <location>
        <begin position="62"/>
        <end position="86"/>
    </location>
</feature>
<dbReference type="Proteomes" id="UP001465668">
    <property type="component" value="Unassembled WGS sequence"/>
</dbReference>
<dbReference type="InterPro" id="IPR011011">
    <property type="entry name" value="Znf_FYVE_PHD"/>
</dbReference>
<dbReference type="SUPFAM" id="SSF57903">
    <property type="entry name" value="FYVE/PHD zinc finger"/>
    <property type="match status" value="1"/>
</dbReference>
<dbReference type="InterPro" id="IPR052113">
    <property type="entry name" value="FYVE-type_Zinc_Finger"/>
</dbReference>
<dbReference type="InterPro" id="IPR000306">
    <property type="entry name" value="Znf_FYVE"/>
</dbReference>
<feature type="compositionally biased region" description="Polar residues" evidence="5">
    <location>
        <begin position="20"/>
        <end position="36"/>
    </location>
</feature>
<dbReference type="EMBL" id="JARVKM010000003">
    <property type="protein sequence ID" value="KAK9781880.1"/>
    <property type="molecule type" value="Genomic_DNA"/>
</dbReference>
<evidence type="ECO:0000259" key="6">
    <source>
        <dbReference type="PROSITE" id="PS50178"/>
    </source>
</evidence>
<reference evidence="7 8" key="1">
    <citation type="submission" date="2024-02" db="EMBL/GenBank/DDBJ databases">
        <title>First draft genome assembly of two strains of Seiridium cardinale.</title>
        <authorList>
            <person name="Emiliani G."/>
            <person name="Scali E."/>
        </authorList>
    </citation>
    <scope>NUCLEOTIDE SEQUENCE [LARGE SCALE GENOMIC DNA]</scope>
    <source>
        <strain evidence="7 8">BM-138-000479</strain>
    </source>
</reference>
<comment type="caution">
    <text evidence="7">The sequence shown here is derived from an EMBL/GenBank/DDBJ whole genome shotgun (WGS) entry which is preliminary data.</text>
</comment>
<dbReference type="Pfam" id="PF01363">
    <property type="entry name" value="FYVE"/>
    <property type="match status" value="1"/>
</dbReference>
<feature type="compositionally biased region" description="Low complexity" evidence="5">
    <location>
        <begin position="37"/>
        <end position="61"/>
    </location>
</feature>
<evidence type="ECO:0000313" key="7">
    <source>
        <dbReference type="EMBL" id="KAK9781880.1"/>
    </source>
</evidence>
<sequence>MPRLPDQQQQPYAAHFYPHLSQQQPQSHFTTPSHASQTQTQTQTQTQIQTQAQTQKQAQQQFNSGPNSRQISPLSTSNNASPTSPKSYHGRQLRPLYMPAVLRPTDYPSKRTPTKKADDQDDDSLKASSSWTSLAGLGAFGRLTRRSTGDSGKCMDGELNLDMFPKPTAEPTRQHWKLVLSKAPANMPPPQPDTEASICDEPSCMRHFNYWTRRHHCRKCGNIFCDNHSSYDVPLDQDANYNPRGTPSRACSHCHTEFEVWRSRTNSQASSDDASSGSQTVPTSPIAAGTPTAINAPGKGQLKAEVAASVPRDWNWSTF</sequence>
<gene>
    <name evidence="7" type="ORF">SCAR479_01751</name>
</gene>
<feature type="domain" description="FYVE-type" evidence="6">
    <location>
        <begin position="204"/>
        <end position="259"/>
    </location>
</feature>
<feature type="compositionally biased region" description="Low complexity" evidence="5">
    <location>
        <begin position="267"/>
        <end position="279"/>
    </location>
</feature>
<keyword evidence="8" id="KW-1185">Reference proteome</keyword>
<dbReference type="Gene3D" id="3.30.40.10">
    <property type="entry name" value="Zinc/RING finger domain, C3HC4 (zinc finger)"/>
    <property type="match status" value="1"/>
</dbReference>
<evidence type="ECO:0000256" key="4">
    <source>
        <dbReference type="PROSITE-ProRule" id="PRU00091"/>
    </source>
</evidence>
<evidence type="ECO:0000256" key="5">
    <source>
        <dbReference type="SAM" id="MobiDB-lite"/>
    </source>
</evidence>
<dbReference type="CDD" id="cd15760">
    <property type="entry name" value="FYVE_scVPS27p_like"/>
    <property type="match status" value="1"/>
</dbReference>
<dbReference type="PANTHER" id="PTHR39490">
    <property type="entry name" value="ARRESTIN DOMAIN-CONTAINING PROTEIN D"/>
    <property type="match status" value="1"/>
</dbReference>
<evidence type="ECO:0000313" key="8">
    <source>
        <dbReference type="Proteomes" id="UP001465668"/>
    </source>
</evidence>
<evidence type="ECO:0000256" key="2">
    <source>
        <dbReference type="ARBA" id="ARBA00022771"/>
    </source>
</evidence>
<accession>A0ABR2Y6V9</accession>
<dbReference type="PANTHER" id="PTHR39490:SF8">
    <property type="entry name" value="ZINC FINGER FYVE DOMAIN-CONTAINING PROTEIN 21"/>
    <property type="match status" value="1"/>
</dbReference>